<dbReference type="Proteomes" id="UP001056120">
    <property type="component" value="Linkage Group LG07"/>
</dbReference>
<organism evidence="1 2">
    <name type="scientific">Smallanthus sonchifolius</name>
    <dbReference type="NCBI Taxonomy" id="185202"/>
    <lineage>
        <taxon>Eukaryota</taxon>
        <taxon>Viridiplantae</taxon>
        <taxon>Streptophyta</taxon>
        <taxon>Embryophyta</taxon>
        <taxon>Tracheophyta</taxon>
        <taxon>Spermatophyta</taxon>
        <taxon>Magnoliopsida</taxon>
        <taxon>eudicotyledons</taxon>
        <taxon>Gunneridae</taxon>
        <taxon>Pentapetalae</taxon>
        <taxon>asterids</taxon>
        <taxon>campanulids</taxon>
        <taxon>Asterales</taxon>
        <taxon>Asteraceae</taxon>
        <taxon>Asteroideae</taxon>
        <taxon>Heliantheae alliance</taxon>
        <taxon>Millerieae</taxon>
        <taxon>Smallanthus</taxon>
    </lineage>
</organism>
<accession>A0ACB9ISI9</accession>
<dbReference type="EMBL" id="CM042024">
    <property type="protein sequence ID" value="KAI3811193.1"/>
    <property type="molecule type" value="Genomic_DNA"/>
</dbReference>
<protein>
    <submittedName>
        <fullName evidence="1">Uncharacterized protein</fullName>
    </submittedName>
</protein>
<evidence type="ECO:0000313" key="2">
    <source>
        <dbReference type="Proteomes" id="UP001056120"/>
    </source>
</evidence>
<keyword evidence="2" id="KW-1185">Reference proteome</keyword>
<name>A0ACB9ISI9_9ASTR</name>
<reference evidence="1 2" key="2">
    <citation type="journal article" date="2022" name="Mol. Ecol. Resour.">
        <title>The genomes of chicory, endive, great burdock and yacon provide insights into Asteraceae paleo-polyploidization history and plant inulin production.</title>
        <authorList>
            <person name="Fan W."/>
            <person name="Wang S."/>
            <person name="Wang H."/>
            <person name="Wang A."/>
            <person name="Jiang F."/>
            <person name="Liu H."/>
            <person name="Zhao H."/>
            <person name="Xu D."/>
            <person name="Zhang Y."/>
        </authorList>
    </citation>
    <scope>NUCLEOTIDE SEQUENCE [LARGE SCALE GENOMIC DNA]</scope>
    <source>
        <strain evidence="2">cv. Yunnan</strain>
        <tissue evidence="1">Leaves</tissue>
    </source>
</reference>
<comment type="caution">
    <text evidence="1">The sequence shown here is derived from an EMBL/GenBank/DDBJ whole genome shotgun (WGS) entry which is preliminary data.</text>
</comment>
<gene>
    <name evidence="1" type="ORF">L1987_20911</name>
</gene>
<reference evidence="2" key="1">
    <citation type="journal article" date="2022" name="Mol. Ecol. Resour.">
        <title>The genomes of chicory, endive, great burdock and yacon provide insights into Asteraceae palaeo-polyploidization history and plant inulin production.</title>
        <authorList>
            <person name="Fan W."/>
            <person name="Wang S."/>
            <person name="Wang H."/>
            <person name="Wang A."/>
            <person name="Jiang F."/>
            <person name="Liu H."/>
            <person name="Zhao H."/>
            <person name="Xu D."/>
            <person name="Zhang Y."/>
        </authorList>
    </citation>
    <scope>NUCLEOTIDE SEQUENCE [LARGE SCALE GENOMIC DNA]</scope>
    <source>
        <strain evidence="2">cv. Yunnan</strain>
    </source>
</reference>
<sequence>MDHYPKGYFGVYYKSQSTNVWCSLCGGSHYDEECYYFEGDSYFYQNDPYIQPNKDWSTFPPQEAITHYKPQPIFEPTSINKAAERLLKTEEEQEDIDTTTSEGLESEPETTALSMQHPEHHDDMLHTHNPAFLHEIMEEIDEVTIKEIAAVEEIPPEKFESINR</sequence>
<evidence type="ECO:0000313" key="1">
    <source>
        <dbReference type="EMBL" id="KAI3811193.1"/>
    </source>
</evidence>
<proteinExistence type="predicted"/>